<protein>
    <submittedName>
        <fullName evidence="1">Uncharacterized protein</fullName>
    </submittedName>
</protein>
<evidence type="ECO:0000313" key="2">
    <source>
        <dbReference type="Proteomes" id="UP000308600"/>
    </source>
</evidence>
<feature type="non-terminal residue" evidence="1">
    <location>
        <position position="1"/>
    </location>
</feature>
<sequence length="127" mass="13696">AGLFSAVITAFINQSMTNMKPDPAAQAVAALQTISLQLKVLSDAVTVNILWILSLVTSVICALCALLVQSWTRSYLAKMATILDPHLRSKTRLFLRRALKKYSASGFVSAVTALLHASVFLFLGGLM</sequence>
<reference evidence="1 2" key="1">
    <citation type="journal article" date="2019" name="Nat. Ecol. Evol.">
        <title>Megaphylogeny resolves global patterns of mushroom evolution.</title>
        <authorList>
            <person name="Varga T."/>
            <person name="Krizsan K."/>
            <person name="Foldi C."/>
            <person name="Dima B."/>
            <person name="Sanchez-Garcia M."/>
            <person name="Sanchez-Ramirez S."/>
            <person name="Szollosi G.J."/>
            <person name="Szarkandi J.G."/>
            <person name="Papp V."/>
            <person name="Albert L."/>
            <person name="Andreopoulos W."/>
            <person name="Angelini C."/>
            <person name="Antonin V."/>
            <person name="Barry K.W."/>
            <person name="Bougher N.L."/>
            <person name="Buchanan P."/>
            <person name="Buyck B."/>
            <person name="Bense V."/>
            <person name="Catcheside P."/>
            <person name="Chovatia M."/>
            <person name="Cooper J."/>
            <person name="Damon W."/>
            <person name="Desjardin D."/>
            <person name="Finy P."/>
            <person name="Geml J."/>
            <person name="Haridas S."/>
            <person name="Hughes K."/>
            <person name="Justo A."/>
            <person name="Karasinski D."/>
            <person name="Kautmanova I."/>
            <person name="Kiss B."/>
            <person name="Kocsube S."/>
            <person name="Kotiranta H."/>
            <person name="LaButti K.M."/>
            <person name="Lechner B.E."/>
            <person name="Liimatainen K."/>
            <person name="Lipzen A."/>
            <person name="Lukacs Z."/>
            <person name="Mihaltcheva S."/>
            <person name="Morgado L.N."/>
            <person name="Niskanen T."/>
            <person name="Noordeloos M.E."/>
            <person name="Ohm R.A."/>
            <person name="Ortiz-Santana B."/>
            <person name="Ovrebo C."/>
            <person name="Racz N."/>
            <person name="Riley R."/>
            <person name="Savchenko A."/>
            <person name="Shiryaev A."/>
            <person name="Soop K."/>
            <person name="Spirin V."/>
            <person name="Szebenyi C."/>
            <person name="Tomsovsky M."/>
            <person name="Tulloss R.E."/>
            <person name="Uehling J."/>
            <person name="Grigoriev I.V."/>
            <person name="Vagvolgyi C."/>
            <person name="Papp T."/>
            <person name="Martin F.M."/>
            <person name="Miettinen O."/>
            <person name="Hibbett D.S."/>
            <person name="Nagy L.G."/>
        </authorList>
    </citation>
    <scope>NUCLEOTIDE SEQUENCE [LARGE SCALE GENOMIC DNA]</scope>
    <source>
        <strain evidence="1 2">NL-1719</strain>
    </source>
</reference>
<proteinExistence type="predicted"/>
<evidence type="ECO:0000313" key="1">
    <source>
        <dbReference type="EMBL" id="TFK59672.1"/>
    </source>
</evidence>
<organism evidence="1 2">
    <name type="scientific">Pluteus cervinus</name>
    <dbReference type="NCBI Taxonomy" id="181527"/>
    <lineage>
        <taxon>Eukaryota</taxon>
        <taxon>Fungi</taxon>
        <taxon>Dikarya</taxon>
        <taxon>Basidiomycota</taxon>
        <taxon>Agaricomycotina</taxon>
        <taxon>Agaricomycetes</taxon>
        <taxon>Agaricomycetidae</taxon>
        <taxon>Agaricales</taxon>
        <taxon>Pluteineae</taxon>
        <taxon>Pluteaceae</taxon>
        <taxon>Pluteus</taxon>
    </lineage>
</organism>
<keyword evidence="2" id="KW-1185">Reference proteome</keyword>
<dbReference type="Proteomes" id="UP000308600">
    <property type="component" value="Unassembled WGS sequence"/>
</dbReference>
<gene>
    <name evidence="1" type="ORF">BDN72DRAFT_749194</name>
</gene>
<name>A0ACD3A1T7_9AGAR</name>
<accession>A0ACD3A1T7</accession>
<feature type="non-terminal residue" evidence="1">
    <location>
        <position position="127"/>
    </location>
</feature>
<dbReference type="EMBL" id="ML208920">
    <property type="protein sequence ID" value="TFK59672.1"/>
    <property type="molecule type" value="Genomic_DNA"/>
</dbReference>